<dbReference type="InterPro" id="IPR001063">
    <property type="entry name" value="Ribosomal_uL22"/>
</dbReference>
<gene>
    <name evidence="6" type="ORF">Daesc_008002</name>
</gene>
<name>A0AAX6MGB9_9PEZI</name>
<dbReference type="EMBL" id="JBANMG010000007">
    <property type="protein sequence ID" value="KAK6951467.1"/>
    <property type="molecule type" value="Genomic_DNA"/>
</dbReference>
<evidence type="ECO:0000256" key="1">
    <source>
        <dbReference type="ARBA" id="ARBA00009451"/>
    </source>
</evidence>
<dbReference type="SUPFAM" id="SSF54843">
    <property type="entry name" value="Ribosomal protein L22"/>
    <property type="match status" value="1"/>
</dbReference>
<feature type="compositionally biased region" description="Basic and acidic residues" evidence="5">
    <location>
        <begin position="83"/>
        <end position="95"/>
    </location>
</feature>
<evidence type="ECO:0000313" key="7">
    <source>
        <dbReference type="Proteomes" id="UP001369815"/>
    </source>
</evidence>
<comment type="caution">
    <text evidence="6">The sequence shown here is derived from an EMBL/GenBank/DDBJ whole genome shotgun (WGS) entry which is preliminary data.</text>
</comment>
<dbReference type="AlphaFoldDB" id="A0AAX6MGB9"/>
<dbReference type="Proteomes" id="UP001369815">
    <property type="component" value="Unassembled WGS sequence"/>
</dbReference>
<evidence type="ECO:0008006" key="8">
    <source>
        <dbReference type="Google" id="ProtNLM"/>
    </source>
</evidence>
<evidence type="ECO:0000313" key="6">
    <source>
        <dbReference type="EMBL" id="KAK6951467.1"/>
    </source>
</evidence>
<dbReference type="GO" id="GO:0015934">
    <property type="term" value="C:large ribosomal subunit"/>
    <property type="evidence" value="ECO:0007669"/>
    <property type="project" value="InterPro"/>
</dbReference>
<protein>
    <recommendedName>
        <fullName evidence="8">Ribosomal protein L22</fullName>
    </recommendedName>
</protein>
<feature type="compositionally biased region" description="Basic and acidic residues" evidence="5">
    <location>
        <begin position="28"/>
        <end position="37"/>
    </location>
</feature>
<evidence type="ECO:0000256" key="4">
    <source>
        <dbReference type="RuleBase" id="RU004005"/>
    </source>
</evidence>
<dbReference type="GO" id="GO:0003735">
    <property type="term" value="F:structural constituent of ribosome"/>
    <property type="evidence" value="ECO:0007669"/>
    <property type="project" value="InterPro"/>
</dbReference>
<organism evidence="6 7">
    <name type="scientific">Daldinia eschscholtzii</name>
    <dbReference type="NCBI Taxonomy" id="292717"/>
    <lineage>
        <taxon>Eukaryota</taxon>
        <taxon>Fungi</taxon>
        <taxon>Dikarya</taxon>
        <taxon>Ascomycota</taxon>
        <taxon>Pezizomycotina</taxon>
        <taxon>Sordariomycetes</taxon>
        <taxon>Xylariomycetidae</taxon>
        <taxon>Xylariales</taxon>
        <taxon>Hypoxylaceae</taxon>
        <taxon>Daldinia</taxon>
    </lineage>
</organism>
<dbReference type="Gene3D" id="3.90.470.10">
    <property type="entry name" value="Ribosomal protein L22/L17"/>
    <property type="match status" value="1"/>
</dbReference>
<proteinExistence type="inferred from homology"/>
<evidence type="ECO:0000256" key="5">
    <source>
        <dbReference type="SAM" id="MobiDB-lite"/>
    </source>
</evidence>
<keyword evidence="3 4" id="KW-0687">Ribonucleoprotein</keyword>
<dbReference type="InterPro" id="IPR036394">
    <property type="entry name" value="Ribosomal_uL22_sf"/>
</dbReference>
<evidence type="ECO:0000256" key="2">
    <source>
        <dbReference type="ARBA" id="ARBA00022980"/>
    </source>
</evidence>
<comment type="similarity">
    <text evidence="1 4">Belongs to the universal ribosomal protein uL22 family.</text>
</comment>
<keyword evidence="2 4" id="KW-0689">Ribosomal protein</keyword>
<sequence>MPRTQRRNAWFGWGSASSPAKSPFAQELSRREREQMLAEKNMQRTKGASIFDEEIKESESAQKEEDPAAPQDKHAPRLGAGTKVKEHMERAENPDPRWRVRYLKKKVMQMVRDGDKPLTREQRIRLTEKEHTSASEALPTSTKKLMFLSRQIAGKTVDDAITQMRFSKKKMAREVRYQLEEARDNAIAAHGMGLGAVQGKTLEKPRKIQTKDGHWMEVADPTTLYVDQSWVTKGPYRGLRIQYHARSRMSRMWRPTAGKFISLSPNPACPIAKSGTNRS</sequence>
<accession>A0AAX6MGB9</accession>
<dbReference type="Pfam" id="PF00237">
    <property type="entry name" value="Ribosomal_L22"/>
    <property type="match status" value="1"/>
</dbReference>
<evidence type="ECO:0000256" key="3">
    <source>
        <dbReference type="ARBA" id="ARBA00023274"/>
    </source>
</evidence>
<dbReference type="InterPro" id="IPR047867">
    <property type="entry name" value="Ribosomal_uL22_bac/org-type"/>
</dbReference>
<keyword evidence="7" id="KW-1185">Reference proteome</keyword>
<feature type="compositionally biased region" description="Basic and acidic residues" evidence="5">
    <location>
        <begin position="57"/>
        <end position="75"/>
    </location>
</feature>
<feature type="region of interest" description="Disordered" evidence="5">
    <location>
        <begin position="1"/>
        <end position="95"/>
    </location>
</feature>
<reference evidence="6 7" key="1">
    <citation type="journal article" date="2024" name="Front Chem Biol">
        <title>Unveiling the potential of Daldinia eschscholtzii MFLUCC 19-0629 through bioactivity and bioinformatics studies for enhanced sustainable agriculture production.</title>
        <authorList>
            <person name="Brooks S."/>
            <person name="Weaver J.A."/>
            <person name="Klomchit A."/>
            <person name="Alharthi S.A."/>
            <person name="Onlamun T."/>
            <person name="Nurani R."/>
            <person name="Vong T.K."/>
            <person name="Alberti F."/>
            <person name="Greco C."/>
        </authorList>
    </citation>
    <scope>NUCLEOTIDE SEQUENCE [LARGE SCALE GENOMIC DNA]</scope>
    <source>
        <strain evidence="6">MFLUCC 19-0629</strain>
    </source>
</reference>
<dbReference type="PANTHER" id="PTHR13501">
    <property type="entry name" value="CHLOROPLAST 50S RIBOSOMAL PROTEIN L22-RELATED"/>
    <property type="match status" value="1"/>
</dbReference>
<dbReference type="PANTHER" id="PTHR13501:SF10">
    <property type="entry name" value="LARGE RIBOSOMAL SUBUNIT PROTEIN UL22M"/>
    <property type="match status" value="1"/>
</dbReference>
<dbReference type="GO" id="GO:0006412">
    <property type="term" value="P:translation"/>
    <property type="evidence" value="ECO:0007669"/>
    <property type="project" value="InterPro"/>
</dbReference>